<dbReference type="InterPro" id="IPR036908">
    <property type="entry name" value="RlpA-like_sf"/>
</dbReference>
<feature type="signal peptide" evidence="3">
    <location>
        <begin position="1"/>
        <end position="20"/>
    </location>
</feature>
<feature type="domain" description="Expansin-like EG45" evidence="4">
    <location>
        <begin position="481"/>
        <end position="568"/>
    </location>
</feature>
<feature type="region of interest" description="Disordered" evidence="2">
    <location>
        <begin position="42"/>
        <end position="70"/>
    </location>
</feature>
<dbReference type="InterPro" id="IPR049818">
    <property type="entry name" value="Expansin_EXLX1-like"/>
</dbReference>
<dbReference type="Gene3D" id="2.40.40.10">
    <property type="entry name" value="RlpA-like domain"/>
    <property type="match status" value="1"/>
</dbReference>
<dbReference type="KEGG" id="npa:UCRNP2_38"/>
<reference evidence="6" key="1">
    <citation type="journal article" date="2013" name="Genome Announc.">
        <title>Draft genome sequence of Neofusicoccum parvum isolate UCR-NP2, a fungal vascular pathogen associated with grapevine cankers.</title>
        <authorList>
            <person name="Blanco-Ulate B."/>
            <person name="Rolshausen P."/>
            <person name="Cantu D."/>
        </authorList>
    </citation>
    <scope>NUCLEOTIDE SEQUENCE [LARGE SCALE GENOMIC DNA]</scope>
    <source>
        <strain evidence="6">UCR-NP2</strain>
    </source>
</reference>
<dbReference type="SUPFAM" id="SSF49590">
    <property type="entry name" value="PHL pollen allergen"/>
    <property type="match status" value="1"/>
</dbReference>
<dbReference type="PROSITE" id="PS50842">
    <property type="entry name" value="EXPANSIN_EG45"/>
    <property type="match status" value="1"/>
</dbReference>
<dbReference type="NCBIfam" id="NF041144">
    <property type="entry name" value="expansin_EXLX1"/>
    <property type="match status" value="1"/>
</dbReference>
<dbReference type="InterPro" id="IPR036749">
    <property type="entry name" value="Expansin_CBD_sf"/>
</dbReference>
<evidence type="ECO:0000313" key="5">
    <source>
        <dbReference type="EMBL" id="EOD53161.1"/>
    </source>
</evidence>
<dbReference type="PANTHER" id="PTHR31836:SF21">
    <property type="entry name" value="EXPANSIN-LIKE PROTEIN 7"/>
    <property type="match status" value="1"/>
</dbReference>
<evidence type="ECO:0000256" key="2">
    <source>
        <dbReference type="SAM" id="MobiDB-lite"/>
    </source>
</evidence>
<feature type="chain" id="PRO_5004349742" evidence="3">
    <location>
        <begin position="21"/>
        <end position="664"/>
    </location>
</feature>
<organism evidence="5 6">
    <name type="scientific">Botryosphaeria parva (strain UCR-NP2)</name>
    <name type="common">Grapevine canker fungus</name>
    <name type="synonym">Neofusicoccum parvum</name>
    <dbReference type="NCBI Taxonomy" id="1287680"/>
    <lineage>
        <taxon>Eukaryota</taxon>
        <taxon>Fungi</taxon>
        <taxon>Dikarya</taxon>
        <taxon>Ascomycota</taxon>
        <taxon>Pezizomycotina</taxon>
        <taxon>Dothideomycetes</taxon>
        <taxon>Dothideomycetes incertae sedis</taxon>
        <taxon>Botryosphaeriales</taxon>
        <taxon>Botryosphaeriaceae</taxon>
        <taxon>Neofusicoccum</taxon>
    </lineage>
</organism>
<evidence type="ECO:0000313" key="6">
    <source>
        <dbReference type="Proteomes" id="UP000013521"/>
    </source>
</evidence>
<gene>
    <name evidence="5" type="ORF">UCRNP2_38</name>
</gene>
<accession>R1GXP4</accession>
<dbReference type="HOGENOM" id="CLU_456394_0_0_1"/>
<dbReference type="AlphaFoldDB" id="R1GXP4"/>
<dbReference type="Proteomes" id="UP000013521">
    <property type="component" value="Unassembled WGS sequence"/>
</dbReference>
<name>R1GXP4_BOTPV</name>
<dbReference type="Gene3D" id="2.60.40.760">
    <property type="entry name" value="Expansin, cellulose-binding-like domain"/>
    <property type="match status" value="1"/>
</dbReference>
<evidence type="ECO:0000259" key="4">
    <source>
        <dbReference type="PROSITE" id="PS50842"/>
    </source>
</evidence>
<dbReference type="CDD" id="cd22271">
    <property type="entry name" value="DPBB_EXP_N-like"/>
    <property type="match status" value="1"/>
</dbReference>
<dbReference type="InterPro" id="IPR007112">
    <property type="entry name" value="Expansin/allergen_DPBB_dom"/>
</dbReference>
<dbReference type="eggNOG" id="ENOG502S9P9">
    <property type="taxonomic scope" value="Eukaryota"/>
</dbReference>
<evidence type="ECO:0000256" key="3">
    <source>
        <dbReference type="SAM" id="SignalP"/>
    </source>
</evidence>
<dbReference type="OrthoDB" id="406505at2759"/>
<dbReference type="SUPFAM" id="SSF50685">
    <property type="entry name" value="Barwin-like endoglucanases"/>
    <property type="match status" value="1"/>
</dbReference>
<dbReference type="PRINTS" id="PR01217">
    <property type="entry name" value="PRICHEXTENSN"/>
</dbReference>
<dbReference type="EMBL" id="KB915646">
    <property type="protein sequence ID" value="EOD53161.1"/>
    <property type="molecule type" value="Genomic_DNA"/>
</dbReference>
<protein>
    <submittedName>
        <fullName evidence="5">Putative expansin-like protein 1 protein</fullName>
    </submittedName>
</protein>
<sequence length="664" mass="66760">MRFNKAAAGALVAGASLAQAQEYCSDRSTIVVTEYVTLPGPVSSTPVSAASTPLSSDVEGANSSPPDETTSVQIVTITPVPATSTPPMTTSTIYSTTSSVNAEGSTVYQTAYSTTTVCPVTESAASEGELTTHISSTQYTTELHTITQCSECTSTPSPTQWTTSTIYTTSASVDATGGTVYITVPHTTTVCPVTATELPTISSTSTTQVTSTISSKCTNTRTVTVDPEPVTVTVTPSASASGAADGVVGAAAYEPSSSSLISVAVDTPVYTPAPVAAATAGVDGASGASSSSVAVDTPVYTPAPVEPSSSSVAVDTPVYTPAPVESSSVSVAVDTPVYTPAPVAASTPAIAAGVDGASGASSSVAVDTPVYTPVYTPSVAVDTPIYTPAPVVETPSVAVDTPVYTPAPSSSAPAVSVESVASSSSIVTPSSSVAQSTFVTSSAPAATSSDAGLIGTVGGTVTSLTEAVTGEATYYTGDVSAGTCSFTGYSLPASIFGTALSDSNWDDASNCGACVNIKGPSGSSITAMIVDQCPGCGDNHLDLFQEAFTELSALATGVIDVTWEIVECGISTPLTLANKDGASEYWFSMQVVNSNLPVKSLSVSVDGGSTWTETTRTTYNFFEYEQGFGTTTVDVKITSSTGKEVIQKNVTVGSSTSHECDSNF</sequence>
<dbReference type="PANTHER" id="PTHR31836">
    <property type="match status" value="1"/>
</dbReference>
<evidence type="ECO:0000256" key="1">
    <source>
        <dbReference type="ARBA" id="ARBA00022729"/>
    </source>
</evidence>
<dbReference type="InterPro" id="IPR051477">
    <property type="entry name" value="Expansin_CellWall"/>
</dbReference>
<proteinExistence type="predicted"/>
<keyword evidence="1 3" id="KW-0732">Signal</keyword>
<dbReference type="OMA" id="TSHECDS"/>